<comment type="caution">
    <text evidence="2">The sequence shown here is derived from an EMBL/GenBank/DDBJ whole genome shotgun (WGS) entry which is preliminary data.</text>
</comment>
<proteinExistence type="predicted"/>
<dbReference type="InterPro" id="IPR025676">
    <property type="entry name" value="Clr5_dom"/>
</dbReference>
<organism evidence="2 3">
    <name type="scientific">Seiridium unicorne</name>
    <dbReference type="NCBI Taxonomy" id="138068"/>
    <lineage>
        <taxon>Eukaryota</taxon>
        <taxon>Fungi</taxon>
        <taxon>Dikarya</taxon>
        <taxon>Ascomycota</taxon>
        <taxon>Pezizomycotina</taxon>
        <taxon>Sordariomycetes</taxon>
        <taxon>Xylariomycetidae</taxon>
        <taxon>Amphisphaeriales</taxon>
        <taxon>Sporocadaceae</taxon>
        <taxon>Seiridium</taxon>
    </lineage>
</organism>
<feature type="domain" description="Clr5" evidence="1">
    <location>
        <begin position="9"/>
        <end position="60"/>
    </location>
</feature>
<gene>
    <name evidence="2" type="ORF">SUNI508_10703</name>
</gene>
<protein>
    <recommendedName>
        <fullName evidence="1">Clr5 domain-containing protein</fullName>
    </recommendedName>
</protein>
<evidence type="ECO:0000259" key="1">
    <source>
        <dbReference type="Pfam" id="PF14420"/>
    </source>
</evidence>
<dbReference type="PANTHER" id="PTHR38788">
    <property type="entry name" value="CLR5 DOMAIN-CONTAINING PROTEIN"/>
    <property type="match status" value="1"/>
</dbReference>
<dbReference type="EMBL" id="JARVKF010000420">
    <property type="protein sequence ID" value="KAK9414933.1"/>
    <property type="molecule type" value="Genomic_DNA"/>
</dbReference>
<dbReference type="Pfam" id="PF14420">
    <property type="entry name" value="Clr5"/>
    <property type="match status" value="1"/>
</dbReference>
<dbReference type="Proteomes" id="UP001408356">
    <property type="component" value="Unassembled WGS sequence"/>
</dbReference>
<accession>A0ABR2UJZ8</accession>
<keyword evidence="3" id="KW-1185">Reference proteome</keyword>
<evidence type="ECO:0000313" key="3">
    <source>
        <dbReference type="Proteomes" id="UP001408356"/>
    </source>
</evidence>
<name>A0ABR2UJZ8_9PEZI</name>
<sequence>MSQSKHHRPEEWEAHRAEIRKLYIDEDRTLQHVMGAMSDRGFTATPKMYKTKLRQWNLFKNNRAADVAAILRSQAHRTAVGKESIPVRNGKRVDTQTYLRRKGLNADDLLPLATNWSGNRLPIHLRCVTPPPALSEPMMGVLRSSPGRLGIKETIGRWVLGECEKLGDRLGTGMVIDSGIDCDPAEKERPLLIYYESAASKVAAEYYDAIWLLQKSQTTKGWALAHAVFSRMHVLLEDCEHLLYPILNLLIIILTLPSNTTDLHRTLWNYLSERARLRYDSEHPVYRVLRQLTELFEQDGSEDEKYGLLYSVVSDAVASLGEKMEADGQKTPSGQAYFDLVTLWYAETLRSHRAHRHGYYPQLHLGPDDVLSTWDDSAGQDLGEGPALDLACVHSHLLLDLGWQTSWHDPSVYETCVALLQAKEQTGASADEVEVNCLTAMALYRRQQNQHSPVFSANDDVMVTADHEQQQQNSELARQLLSEAVFLDWELSGASIYNFEGLLLLQEWCSEDGDWANLEAVRHRSQECLRILFREWDV</sequence>
<dbReference type="PANTHER" id="PTHR38788:SF3">
    <property type="entry name" value="CLR5 DOMAIN-CONTAINING PROTEIN"/>
    <property type="match status" value="1"/>
</dbReference>
<evidence type="ECO:0000313" key="2">
    <source>
        <dbReference type="EMBL" id="KAK9414933.1"/>
    </source>
</evidence>
<reference evidence="2 3" key="1">
    <citation type="journal article" date="2024" name="J. Plant Pathol.">
        <title>Sequence and assembly of the genome of Seiridium unicorne, isolate CBS 538.82, causal agent of cypress canker disease.</title>
        <authorList>
            <person name="Scali E."/>
            <person name="Rocca G.D."/>
            <person name="Danti R."/>
            <person name="Garbelotto M."/>
            <person name="Barberini S."/>
            <person name="Baroncelli R."/>
            <person name="Emiliani G."/>
        </authorList>
    </citation>
    <scope>NUCLEOTIDE SEQUENCE [LARGE SCALE GENOMIC DNA]</scope>
    <source>
        <strain evidence="2 3">BM-138-508</strain>
    </source>
</reference>